<organism evidence="7 8">
    <name type="scientific">Potamilus streckersoni</name>
    <dbReference type="NCBI Taxonomy" id="2493646"/>
    <lineage>
        <taxon>Eukaryota</taxon>
        <taxon>Metazoa</taxon>
        <taxon>Spiralia</taxon>
        <taxon>Lophotrochozoa</taxon>
        <taxon>Mollusca</taxon>
        <taxon>Bivalvia</taxon>
        <taxon>Autobranchia</taxon>
        <taxon>Heteroconchia</taxon>
        <taxon>Palaeoheterodonta</taxon>
        <taxon>Unionida</taxon>
        <taxon>Unionoidea</taxon>
        <taxon>Unionidae</taxon>
        <taxon>Ambleminae</taxon>
        <taxon>Lampsilini</taxon>
        <taxon>Potamilus</taxon>
    </lineage>
</organism>
<gene>
    <name evidence="7" type="ORF">CHS0354_003906</name>
</gene>
<reference evidence="7" key="1">
    <citation type="journal article" date="2021" name="Genome Biol. Evol.">
        <title>A High-Quality Reference Genome for a Parasitic Bivalve with Doubly Uniparental Inheritance (Bivalvia: Unionida).</title>
        <authorList>
            <person name="Smith C.H."/>
        </authorList>
    </citation>
    <scope>NUCLEOTIDE SEQUENCE</scope>
    <source>
        <strain evidence="7">CHS0354</strain>
    </source>
</reference>
<dbReference type="GO" id="GO:0046872">
    <property type="term" value="F:metal ion binding"/>
    <property type="evidence" value="ECO:0007669"/>
    <property type="project" value="UniProtKB-KW"/>
</dbReference>
<accession>A0AAE0VMU2</accession>
<evidence type="ECO:0000256" key="2">
    <source>
        <dbReference type="ARBA" id="ARBA00022801"/>
    </source>
</evidence>
<name>A0AAE0VMU2_9BIVA</name>
<proteinExistence type="predicted"/>
<dbReference type="InterPro" id="IPR041645">
    <property type="entry name" value="ADAMTS_CR_2"/>
</dbReference>
<keyword evidence="4" id="KW-1015">Disulfide bond</keyword>
<keyword evidence="5" id="KW-0325">Glycoprotein</keyword>
<dbReference type="GO" id="GO:0016787">
    <property type="term" value="F:hydrolase activity"/>
    <property type="evidence" value="ECO:0007669"/>
    <property type="project" value="UniProtKB-KW"/>
</dbReference>
<dbReference type="Pfam" id="PF17771">
    <property type="entry name" value="ADAMTS_CR_2"/>
    <property type="match status" value="1"/>
</dbReference>
<feature type="non-terminal residue" evidence="7">
    <location>
        <position position="1"/>
    </location>
</feature>
<reference evidence="7" key="3">
    <citation type="submission" date="2023-05" db="EMBL/GenBank/DDBJ databases">
        <authorList>
            <person name="Smith C.H."/>
        </authorList>
    </citation>
    <scope>NUCLEOTIDE SEQUENCE</scope>
    <source>
        <strain evidence="7">CHS0354</strain>
        <tissue evidence="7">Mantle</tissue>
    </source>
</reference>
<keyword evidence="3" id="KW-0862">Zinc</keyword>
<evidence type="ECO:0000313" key="7">
    <source>
        <dbReference type="EMBL" id="KAK3584053.1"/>
    </source>
</evidence>
<reference evidence="7" key="2">
    <citation type="journal article" date="2021" name="Genome Biol. Evol.">
        <title>Developing a high-quality reference genome for a parasitic bivalve with doubly uniparental inheritance (Bivalvia: Unionida).</title>
        <authorList>
            <person name="Smith C.H."/>
        </authorList>
    </citation>
    <scope>NUCLEOTIDE SEQUENCE</scope>
    <source>
        <strain evidence="7">CHS0354</strain>
        <tissue evidence="7">Mantle</tissue>
    </source>
</reference>
<keyword evidence="2" id="KW-0378">Hydrolase</keyword>
<keyword evidence="8" id="KW-1185">Reference proteome</keyword>
<evidence type="ECO:0000256" key="1">
    <source>
        <dbReference type="ARBA" id="ARBA00022723"/>
    </source>
</evidence>
<keyword evidence="1" id="KW-0479">Metal-binding</keyword>
<sequence>MSVGEPEYNLNGSHVINMWIFSNCSVKSFKKTLKNKHCVRDSGLVYDSIEYQAFINNQPGSIFTPQEHCSLIYGQGFVHYQTQPEEICNILYCYNPRTGQMYRRQLYAARGTPCGLNK</sequence>
<evidence type="ECO:0000256" key="5">
    <source>
        <dbReference type="ARBA" id="ARBA00023180"/>
    </source>
</evidence>
<evidence type="ECO:0000259" key="6">
    <source>
        <dbReference type="Pfam" id="PF17771"/>
    </source>
</evidence>
<dbReference type="Proteomes" id="UP001195483">
    <property type="component" value="Unassembled WGS sequence"/>
</dbReference>
<evidence type="ECO:0000256" key="4">
    <source>
        <dbReference type="ARBA" id="ARBA00023157"/>
    </source>
</evidence>
<comment type="caution">
    <text evidence="7">The sequence shown here is derived from an EMBL/GenBank/DDBJ whole genome shotgun (WGS) entry which is preliminary data.</text>
</comment>
<feature type="domain" description="ADAMTS cysteine-rich" evidence="6">
    <location>
        <begin position="59"/>
        <end position="118"/>
    </location>
</feature>
<protein>
    <recommendedName>
        <fullName evidence="6">ADAMTS cysteine-rich domain-containing protein</fullName>
    </recommendedName>
</protein>
<evidence type="ECO:0000256" key="3">
    <source>
        <dbReference type="ARBA" id="ARBA00022833"/>
    </source>
</evidence>
<dbReference type="EMBL" id="JAEAOA010000305">
    <property type="protein sequence ID" value="KAK3584053.1"/>
    <property type="molecule type" value="Genomic_DNA"/>
</dbReference>
<dbReference type="AlphaFoldDB" id="A0AAE0VMU2"/>
<evidence type="ECO:0000313" key="8">
    <source>
        <dbReference type="Proteomes" id="UP001195483"/>
    </source>
</evidence>
<dbReference type="Gene3D" id="3.40.1620.60">
    <property type="match status" value="1"/>
</dbReference>